<dbReference type="InterPro" id="IPR029052">
    <property type="entry name" value="Metallo-depent_PP-like"/>
</dbReference>
<comment type="caution">
    <text evidence="2">The sequence shown here is derived from an EMBL/GenBank/DDBJ whole genome shotgun (WGS) entry which is preliminary data.</text>
</comment>
<dbReference type="GO" id="GO:0005737">
    <property type="term" value="C:cytoplasm"/>
    <property type="evidence" value="ECO:0007669"/>
    <property type="project" value="TreeGrafter"/>
</dbReference>
<proteinExistence type="predicted"/>
<dbReference type="InterPro" id="IPR004843">
    <property type="entry name" value="Calcineurin-like_PHP"/>
</dbReference>
<dbReference type="InterPro" id="IPR050126">
    <property type="entry name" value="Ap4A_hydrolase"/>
</dbReference>
<dbReference type="SUPFAM" id="SSF56300">
    <property type="entry name" value="Metallo-dependent phosphatases"/>
    <property type="match status" value="1"/>
</dbReference>
<dbReference type="PANTHER" id="PTHR42850:SF4">
    <property type="entry name" value="ZINC-DEPENDENT ENDOPOLYPHOSPHATASE"/>
    <property type="match status" value="1"/>
</dbReference>
<keyword evidence="3" id="KW-1185">Reference proteome</keyword>
<dbReference type="EMBL" id="ARYK01000001">
    <property type="protein sequence ID" value="KCZ94492.1"/>
    <property type="molecule type" value="Genomic_DNA"/>
</dbReference>
<dbReference type="Pfam" id="PF00149">
    <property type="entry name" value="Metallophos"/>
    <property type="match status" value="1"/>
</dbReference>
<dbReference type="PANTHER" id="PTHR42850">
    <property type="entry name" value="METALLOPHOSPHOESTERASE"/>
    <property type="match status" value="1"/>
</dbReference>
<dbReference type="STRING" id="1280950.HJO_03920"/>
<reference evidence="2 3" key="1">
    <citation type="journal article" date="2014" name="Antonie Van Leeuwenhoek">
        <title>Hyphomonas beringensis sp. nov. and Hyphomonas chukchiensis sp. nov., isolated from surface seawater of the Bering Sea and Chukchi Sea.</title>
        <authorList>
            <person name="Li C."/>
            <person name="Lai Q."/>
            <person name="Li G."/>
            <person name="Dong C."/>
            <person name="Wang J."/>
            <person name="Liao Y."/>
            <person name="Shao Z."/>
        </authorList>
    </citation>
    <scope>NUCLEOTIDE SEQUENCE [LARGE SCALE GENOMIC DNA]</scope>
    <source>
        <strain evidence="2 3">MHS-2</strain>
    </source>
</reference>
<dbReference type="Proteomes" id="UP000025171">
    <property type="component" value="Unassembled WGS sequence"/>
</dbReference>
<name>A0A059FV59_9PROT</name>
<evidence type="ECO:0000313" key="2">
    <source>
        <dbReference type="EMBL" id="KCZ94492.1"/>
    </source>
</evidence>
<accession>A0A059FV59</accession>
<evidence type="ECO:0000259" key="1">
    <source>
        <dbReference type="Pfam" id="PF00149"/>
    </source>
</evidence>
<dbReference type="CDD" id="cd00144">
    <property type="entry name" value="MPP_PPP_family"/>
    <property type="match status" value="1"/>
</dbReference>
<gene>
    <name evidence="2" type="ORF">HJO_03920</name>
</gene>
<feature type="domain" description="Calcineurin-like phosphoesterase" evidence="1">
    <location>
        <begin position="52"/>
        <end position="146"/>
    </location>
</feature>
<protein>
    <submittedName>
        <fullName evidence="2">Serine/threonine protein phosphatase family protein</fullName>
    </submittedName>
</protein>
<dbReference type="eggNOG" id="COG0639">
    <property type="taxonomic scope" value="Bacteria"/>
</dbReference>
<organism evidence="2 3">
    <name type="scientific">Hyphomonas johnsonii MHS-2</name>
    <dbReference type="NCBI Taxonomy" id="1280950"/>
    <lineage>
        <taxon>Bacteria</taxon>
        <taxon>Pseudomonadati</taxon>
        <taxon>Pseudomonadota</taxon>
        <taxon>Alphaproteobacteria</taxon>
        <taxon>Hyphomonadales</taxon>
        <taxon>Hyphomonadaceae</taxon>
        <taxon>Hyphomonas</taxon>
    </lineage>
</organism>
<dbReference type="GO" id="GO:0110154">
    <property type="term" value="P:RNA decapping"/>
    <property type="evidence" value="ECO:0007669"/>
    <property type="project" value="TreeGrafter"/>
</dbReference>
<dbReference type="Gene3D" id="3.60.21.10">
    <property type="match status" value="1"/>
</dbReference>
<evidence type="ECO:0000313" key="3">
    <source>
        <dbReference type="Proteomes" id="UP000025171"/>
    </source>
</evidence>
<dbReference type="PATRIC" id="fig|1280950.3.peg.798"/>
<sequence>MEQFGRITRSATSLRARIRDGAKRPATEQSSAAASEIFVPTRVTRAPDGECIYAIGDIHGRCDLLDRLMVEIEADAASLPAGTKATIVFLGDYIDRGLQSKDVIEMFLGDRLAGFNTIYLMGNHEEALLKFLDDASFGSQWARYGGAETLYSYGFQAPNSRSTLGSHDAMANAKQAWEELWNEFRVRLPEPHLDFYRSLRPYHVAGDYLFVHAGLRPERSLREQSVRDMLWIRDEFLDDDRQFSHLIVHGHTPAEGVFRDDRRLGLDTGAFLSGRLSAAKLFGTEITILAT</sequence>
<dbReference type="AlphaFoldDB" id="A0A059FV59"/>
<dbReference type="GO" id="GO:0008803">
    <property type="term" value="F:bis(5'-nucleosyl)-tetraphosphatase (symmetrical) activity"/>
    <property type="evidence" value="ECO:0007669"/>
    <property type="project" value="TreeGrafter"/>
</dbReference>
<dbReference type="GO" id="GO:0016791">
    <property type="term" value="F:phosphatase activity"/>
    <property type="evidence" value="ECO:0007669"/>
    <property type="project" value="TreeGrafter"/>
</dbReference>